<accession>A0A8X6MB23</accession>
<dbReference type="PANTHER" id="PTHR48039">
    <property type="entry name" value="RNA-BINDING MOTIF PROTEIN 14B"/>
    <property type="match status" value="1"/>
</dbReference>
<dbReference type="SMART" id="SM00360">
    <property type="entry name" value="RRM"/>
    <property type="match status" value="3"/>
</dbReference>
<feature type="compositionally biased region" description="Polar residues" evidence="6">
    <location>
        <begin position="19"/>
        <end position="31"/>
    </location>
</feature>
<comment type="caution">
    <text evidence="8">The sequence shown here is derived from an EMBL/GenBank/DDBJ whole genome shotgun (WGS) entry which is preliminary data.</text>
</comment>
<dbReference type="AlphaFoldDB" id="A0A8X6MB23"/>
<evidence type="ECO:0000259" key="7">
    <source>
        <dbReference type="PROSITE" id="PS50102"/>
    </source>
</evidence>
<evidence type="ECO:0000313" key="8">
    <source>
        <dbReference type="EMBL" id="GFS36529.1"/>
    </source>
</evidence>
<dbReference type="InterPro" id="IPR000504">
    <property type="entry name" value="RRM_dom"/>
</dbReference>
<feature type="compositionally biased region" description="Basic and acidic residues" evidence="6">
    <location>
        <begin position="498"/>
        <end position="529"/>
    </location>
</feature>
<feature type="compositionally biased region" description="Basic residues" evidence="6">
    <location>
        <begin position="530"/>
        <end position="543"/>
    </location>
</feature>
<dbReference type="CDD" id="cd12416">
    <property type="entry name" value="RRM4_RBM28_like"/>
    <property type="match status" value="1"/>
</dbReference>
<dbReference type="Gene3D" id="3.30.70.330">
    <property type="match status" value="3"/>
</dbReference>
<keyword evidence="3 5" id="KW-0694">RNA-binding</keyword>
<dbReference type="PANTHER" id="PTHR48039:SF5">
    <property type="entry name" value="RNA-BINDING PROTEIN 28"/>
    <property type="match status" value="1"/>
</dbReference>
<dbReference type="Proteomes" id="UP000886998">
    <property type="component" value="Unassembled WGS sequence"/>
</dbReference>
<feature type="compositionally biased region" description="Basic and acidic residues" evidence="6">
    <location>
        <begin position="217"/>
        <end position="226"/>
    </location>
</feature>
<evidence type="ECO:0000313" key="9">
    <source>
        <dbReference type="Proteomes" id="UP000886998"/>
    </source>
</evidence>
<dbReference type="PROSITE" id="PS50102">
    <property type="entry name" value="RRM"/>
    <property type="match status" value="3"/>
</dbReference>
<comment type="subcellular location">
    <subcellularLocation>
        <location evidence="1">Nucleus</location>
    </subcellularLocation>
</comment>
<feature type="compositionally biased region" description="Basic residues" evidence="6">
    <location>
        <begin position="32"/>
        <end position="41"/>
    </location>
</feature>
<feature type="compositionally biased region" description="Acidic residues" evidence="6">
    <location>
        <begin position="156"/>
        <end position="169"/>
    </location>
</feature>
<evidence type="ECO:0000256" key="5">
    <source>
        <dbReference type="PROSITE-ProRule" id="PRU00176"/>
    </source>
</evidence>
<keyword evidence="2" id="KW-0677">Repeat</keyword>
<sequence length="612" mass="70454">MLNLNNSASKKTDEKLLGHSSSNRKMATSNQVKKKKPKTKKRKRLIIRNLSFKAEEDDLKEVFSKFGKVLDVKIPLKADGKKRGFAFVEFEDTKSIIQAMKSMNYKEILGRKIAIDYAIDKSSYQLKVQSIKQEKKNEPKIKEENMEPDVKPKPEEDLDASEDEEEDEEEKRLNAFLKEFDSGADALTNPHVEDNYVKSSSDESSSEDFEDEDNEYEEKVKIKQEPEESSSPAKQKTKKRDSKDVSEGKTVFLRNVAFTTNEESLEEAMEEYGDCEYCLLCVDPLTNHPKGTAFVKFKEKTSAEKLIHASYIEPGIVVDGRKLICTNAISREDASHFGKAVKQKSDRRNLYLLRVGEFAHDSEEIKNMSKGDAGKRAQLERLKRQKLKNVNFFISDKRLLVHNLPPTFTDSKLQEIFKKAAGHGAVITEVKVMKEFKKTDAQGMPLSKGFGFVSFNKHEYALKALNELNNNPSVFTSQRRPIVEFSVENKVALLAKEKRKEKMQLQKKKRTEEKNERQENESSKNDNKGQKKTSNKRNKRKKQQMPAQNIKKRKQNFNQDSKALEEVNRPEKHKKNKNQKRKGKKSPGGYKQNGLSDLKQEYLNKLSNKIEF</sequence>
<dbReference type="GO" id="GO:0003729">
    <property type="term" value="F:mRNA binding"/>
    <property type="evidence" value="ECO:0007669"/>
    <property type="project" value="TreeGrafter"/>
</dbReference>
<dbReference type="SUPFAM" id="SSF54928">
    <property type="entry name" value="RNA-binding domain, RBD"/>
    <property type="match status" value="2"/>
</dbReference>
<dbReference type="Pfam" id="PF00076">
    <property type="entry name" value="RRM_1"/>
    <property type="match status" value="3"/>
</dbReference>
<dbReference type="InterPro" id="IPR012677">
    <property type="entry name" value="Nucleotide-bd_a/b_plait_sf"/>
</dbReference>
<dbReference type="EMBL" id="BMAV01024842">
    <property type="protein sequence ID" value="GFS36529.1"/>
    <property type="molecule type" value="Genomic_DNA"/>
</dbReference>
<feature type="region of interest" description="Disordered" evidence="6">
    <location>
        <begin position="498"/>
        <end position="612"/>
    </location>
</feature>
<feature type="region of interest" description="Disordered" evidence="6">
    <location>
        <begin position="1"/>
        <end position="41"/>
    </location>
</feature>
<feature type="compositionally biased region" description="Basic residues" evidence="6">
    <location>
        <begin position="571"/>
        <end position="585"/>
    </location>
</feature>
<name>A0A8X6MB23_9ARAC</name>
<feature type="domain" description="RRM" evidence="7">
    <location>
        <begin position="397"/>
        <end position="488"/>
    </location>
</feature>
<dbReference type="OrthoDB" id="3945418at2759"/>
<dbReference type="InterPro" id="IPR051945">
    <property type="entry name" value="RRM_MRD1_RNA_proc_ribogen"/>
</dbReference>
<evidence type="ECO:0000256" key="6">
    <source>
        <dbReference type="SAM" id="MobiDB-lite"/>
    </source>
</evidence>
<dbReference type="FunFam" id="3.30.70.330:FF:000182">
    <property type="entry name" value="RNA-binding motif protein 28"/>
    <property type="match status" value="1"/>
</dbReference>
<organism evidence="8 9">
    <name type="scientific">Trichonephila inaurata madagascariensis</name>
    <dbReference type="NCBI Taxonomy" id="2747483"/>
    <lineage>
        <taxon>Eukaryota</taxon>
        <taxon>Metazoa</taxon>
        <taxon>Ecdysozoa</taxon>
        <taxon>Arthropoda</taxon>
        <taxon>Chelicerata</taxon>
        <taxon>Arachnida</taxon>
        <taxon>Araneae</taxon>
        <taxon>Araneomorphae</taxon>
        <taxon>Entelegynae</taxon>
        <taxon>Araneoidea</taxon>
        <taxon>Nephilidae</taxon>
        <taxon>Trichonephila</taxon>
        <taxon>Trichonephila inaurata</taxon>
    </lineage>
</organism>
<dbReference type="CDD" id="cd12414">
    <property type="entry name" value="RRM2_RBM28_like"/>
    <property type="match status" value="1"/>
</dbReference>
<keyword evidence="4" id="KW-0539">Nucleus</keyword>
<keyword evidence="9" id="KW-1185">Reference proteome</keyword>
<feature type="domain" description="RRM" evidence="7">
    <location>
        <begin position="249"/>
        <end position="348"/>
    </location>
</feature>
<feature type="domain" description="RRM" evidence="7">
    <location>
        <begin position="43"/>
        <end position="120"/>
    </location>
</feature>
<feature type="compositionally biased region" description="Acidic residues" evidence="6">
    <location>
        <begin position="204"/>
        <end position="216"/>
    </location>
</feature>
<proteinExistence type="predicted"/>
<reference evidence="8" key="1">
    <citation type="submission" date="2020-08" db="EMBL/GenBank/DDBJ databases">
        <title>Multicomponent nature underlies the extraordinary mechanical properties of spider dragline silk.</title>
        <authorList>
            <person name="Kono N."/>
            <person name="Nakamura H."/>
            <person name="Mori M."/>
            <person name="Yoshida Y."/>
            <person name="Ohtoshi R."/>
            <person name="Malay A.D."/>
            <person name="Moran D.A.P."/>
            <person name="Tomita M."/>
            <person name="Numata K."/>
            <person name="Arakawa K."/>
        </authorList>
    </citation>
    <scope>NUCLEOTIDE SEQUENCE</scope>
</reference>
<evidence type="ECO:0000256" key="3">
    <source>
        <dbReference type="ARBA" id="ARBA00022884"/>
    </source>
</evidence>
<evidence type="ECO:0000256" key="2">
    <source>
        <dbReference type="ARBA" id="ARBA00022737"/>
    </source>
</evidence>
<evidence type="ECO:0000256" key="4">
    <source>
        <dbReference type="ARBA" id="ARBA00023242"/>
    </source>
</evidence>
<feature type="region of interest" description="Disordered" evidence="6">
    <location>
        <begin position="130"/>
        <end position="171"/>
    </location>
</feature>
<protein>
    <submittedName>
        <fullName evidence="8">RNA-binding protein 28</fullName>
    </submittedName>
</protein>
<feature type="compositionally biased region" description="Basic and acidic residues" evidence="6">
    <location>
        <begin position="132"/>
        <end position="155"/>
    </location>
</feature>
<gene>
    <name evidence="8" type="primary">Rbm28</name>
    <name evidence="8" type="ORF">TNIN_402231</name>
</gene>
<evidence type="ECO:0000256" key="1">
    <source>
        <dbReference type="ARBA" id="ARBA00004123"/>
    </source>
</evidence>
<dbReference type="GO" id="GO:0005730">
    <property type="term" value="C:nucleolus"/>
    <property type="evidence" value="ECO:0007669"/>
    <property type="project" value="TreeGrafter"/>
</dbReference>
<dbReference type="InterPro" id="IPR035979">
    <property type="entry name" value="RBD_domain_sf"/>
</dbReference>
<feature type="region of interest" description="Disordered" evidence="6">
    <location>
        <begin position="183"/>
        <end position="245"/>
    </location>
</feature>
<feature type="compositionally biased region" description="Basic and acidic residues" evidence="6">
    <location>
        <begin position="598"/>
        <end position="612"/>
    </location>
</feature>